<evidence type="ECO:0000313" key="2">
    <source>
        <dbReference type="Proteomes" id="UP000266910"/>
    </source>
</evidence>
<accession>A0A3G2K9Z9</accession>
<keyword evidence="2" id="KW-1185">Reference proteome</keyword>
<name>A0A3G2K9Z9_9CAUD</name>
<sequence>MSFEARYHGKCDACEESIIPGEQVRYSEDDELVHNRCEESNESYAAPVAVCDKCWLTKPCDCE</sequence>
<protein>
    <submittedName>
        <fullName evidence="1">Uncharacterized protein</fullName>
    </submittedName>
</protein>
<dbReference type="Proteomes" id="UP000266910">
    <property type="component" value="Genome"/>
</dbReference>
<evidence type="ECO:0000313" key="1">
    <source>
        <dbReference type="EMBL" id="AYN55825.1"/>
    </source>
</evidence>
<organism evidence="1 2">
    <name type="scientific">Arthrobacter phage Auxilium</name>
    <dbReference type="NCBI Taxonomy" id="2419948"/>
    <lineage>
        <taxon>Viruses</taxon>
        <taxon>Duplodnaviria</taxon>
        <taxon>Heunggongvirae</taxon>
        <taxon>Uroviricota</taxon>
        <taxon>Caudoviricetes</taxon>
        <taxon>Richievirus</taxon>
        <taxon>Richievirus auxilium</taxon>
    </lineage>
</organism>
<proteinExistence type="predicted"/>
<dbReference type="RefSeq" id="YP_010655865.1">
    <property type="nucleotide sequence ID" value="NC_070832.1"/>
</dbReference>
<dbReference type="EMBL" id="MH834598">
    <property type="protein sequence ID" value="AYN55825.1"/>
    <property type="molecule type" value="Genomic_DNA"/>
</dbReference>
<gene>
    <name evidence="1" type="primary">46</name>
    <name evidence="1" type="ORF">PBI_AUXILIUM_46</name>
</gene>
<reference evidence="1 2" key="1">
    <citation type="submission" date="2018-09" db="EMBL/GenBank/DDBJ databases">
        <authorList>
            <person name="Rimple P.A."/>
            <person name="Stoner T.H."/>
            <person name="Garlena R.A."/>
            <person name="Russell D.A."/>
            <person name="Pope W.H."/>
            <person name="Jacobs-Sera D."/>
            <person name="Hatfull G.F."/>
        </authorList>
    </citation>
    <scope>NUCLEOTIDE SEQUENCE [LARGE SCALE GENOMIC DNA]</scope>
</reference>
<dbReference type="KEGG" id="vg:77931737"/>
<dbReference type="GeneID" id="77931737"/>